<name>A0A6C0ERV4_9ZZZZ</name>
<dbReference type="SUPFAM" id="SSF56112">
    <property type="entry name" value="Protein kinase-like (PK-like)"/>
    <property type="match status" value="1"/>
</dbReference>
<dbReference type="EMBL" id="MN738924">
    <property type="protein sequence ID" value="QHT31708.1"/>
    <property type="molecule type" value="Genomic_DNA"/>
</dbReference>
<dbReference type="PANTHER" id="PTHR44167:SF24">
    <property type="entry name" value="SERINE_THREONINE-PROTEIN KINASE CHK2"/>
    <property type="match status" value="1"/>
</dbReference>
<dbReference type="InterPro" id="IPR000719">
    <property type="entry name" value="Prot_kinase_dom"/>
</dbReference>
<dbReference type="InterPro" id="IPR011009">
    <property type="entry name" value="Kinase-like_dom_sf"/>
</dbReference>
<dbReference type="GO" id="GO:0004674">
    <property type="term" value="F:protein serine/threonine kinase activity"/>
    <property type="evidence" value="ECO:0007669"/>
    <property type="project" value="TreeGrafter"/>
</dbReference>
<dbReference type="PROSITE" id="PS50011">
    <property type="entry name" value="PROTEIN_KINASE_DOM"/>
    <property type="match status" value="1"/>
</dbReference>
<dbReference type="InterPro" id="IPR008271">
    <property type="entry name" value="Ser/Thr_kinase_AS"/>
</dbReference>
<dbReference type="AlphaFoldDB" id="A0A6C0ERV4"/>
<dbReference type="SMART" id="SM00220">
    <property type="entry name" value="S_TKc"/>
    <property type="match status" value="1"/>
</dbReference>
<dbReference type="GO" id="GO:0005524">
    <property type="term" value="F:ATP binding"/>
    <property type="evidence" value="ECO:0007669"/>
    <property type="project" value="InterPro"/>
</dbReference>
<dbReference type="PANTHER" id="PTHR44167">
    <property type="entry name" value="OVARIAN-SPECIFIC SERINE/THREONINE-PROTEIN KINASE LOK-RELATED"/>
    <property type="match status" value="1"/>
</dbReference>
<dbReference type="GO" id="GO:0005634">
    <property type="term" value="C:nucleus"/>
    <property type="evidence" value="ECO:0007669"/>
    <property type="project" value="TreeGrafter"/>
</dbReference>
<organism evidence="2">
    <name type="scientific">viral metagenome</name>
    <dbReference type="NCBI Taxonomy" id="1070528"/>
    <lineage>
        <taxon>unclassified sequences</taxon>
        <taxon>metagenomes</taxon>
        <taxon>organismal metagenomes</taxon>
    </lineage>
</organism>
<evidence type="ECO:0000259" key="1">
    <source>
        <dbReference type="PROSITE" id="PS50011"/>
    </source>
</evidence>
<dbReference type="GO" id="GO:0044773">
    <property type="term" value="P:mitotic DNA damage checkpoint signaling"/>
    <property type="evidence" value="ECO:0007669"/>
    <property type="project" value="TreeGrafter"/>
</dbReference>
<sequence length="380" mass="44551">MDEDDSKIDYSSIFSIKKSDVIKVIGEGSYGCVHKPSLKCKNKSLKINYKKKISKLLMKEDAVKESDEYDIIAKYDKQNKYFLGKPIQCDVNNTPANIAAIHDCEDGDEFIDNIEDTKLLIMNYGGENLEAIAREFNKMKKTDKNVDFAKKFLIEAKHILLAVNFLYKHKIIHHDLKPQNIVYHRKTNKINLIDFGFTTYKEDIINMSTKSNNKLSKCHWSYPLEINFYNHDKYMSFSKYSKEEKSGYYKNIIGNIDIKDNDKCSTSISILFYYMIDKKISENEKNKIIDKYFNDYKKMLDDVIGCNYKAFLKKSIETIDLYGAGITFYLLLNNMKHLLEKPLIDKLEKLCYHMITPDLFDRCDIPTAIKKYNEIIEKYL</sequence>
<dbReference type="GO" id="GO:0005737">
    <property type="term" value="C:cytoplasm"/>
    <property type="evidence" value="ECO:0007669"/>
    <property type="project" value="TreeGrafter"/>
</dbReference>
<dbReference type="PROSITE" id="PS00108">
    <property type="entry name" value="PROTEIN_KINASE_ST"/>
    <property type="match status" value="1"/>
</dbReference>
<accession>A0A6C0ERV4</accession>
<proteinExistence type="predicted"/>
<evidence type="ECO:0000313" key="2">
    <source>
        <dbReference type="EMBL" id="QHT31708.1"/>
    </source>
</evidence>
<reference evidence="2" key="1">
    <citation type="journal article" date="2020" name="Nature">
        <title>Giant virus diversity and host interactions through global metagenomics.</title>
        <authorList>
            <person name="Schulz F."/>
            <person name="Roux S."/>
            <person name="Paez-Espino D."/>
            <person name="Jungbluth S."/>
            <person name="Walsh D.A."/>
            <person name="Denef V.J."/>
            <person name="McMahon K.D."/>
            <person name="Konstantinidis K.T."/>
            <person name="Eloe-Fadrosh E.A."/>
            <person name="Kyrpides N.C."/>
            <person name="Woyke T."/>
        </authorList>
    </citation>
    <scope>NUCLEOTIDE SEQUENCE</scope>
    <source>
        <strain evidence="2">GVMAG-M-3300009155-48</strain>
    </source>
</reference>
<dbReference type="Pfam" id="PF00069">
    <property type="entry name" value="Pkinase"/>
    <property type="match status" value="1"/>
</dbReference>
<dbReference type="Gene3D" id="1.10.510.10">
    <property type="entry name" value="Transferase(Phosphotransferase) domain 1"/>
    <property type="match status" value="1"/>
</dbReference>
<feature type="domain" description="Protein kinase" evidence="1">
    <location>
        <begin position="19"/>
        <end position="380"/>
    </location>
</feature>
<protein>
    <recommendedName>
        <fullName evidence="1">Protein kinase domain-containing protein</fullName>
    </recommendedName>
</protein>